<dbReference type="Pfam" id="PF04976">
    <property type="entry name" value="DmsC"/>
    <property type="match status" value="1"/>
</dbReference>
<dbReference type="EMBL" id="QGKM01000104">
    <property type="protein sequence ID" value="PWQ92245.1"/>
    <property type="molecule type" value="Genomic_DNA"/>
</dbReference>
<comment type="caution">
    <text evidence="2">The sequence shown here is derived from an EMBL/GenBank/DDBJ whole genome shotgun (WGS) entry which is preliminary data.</text>
</comment>
<feature type="transmembrane region" description="Helical" evidence="1">
    <location>
        <begin position="115"/>
        <end position="138"/>
    </location>
</feature>
<dbReference type="GO" id="GO:0009389">
    <property type="term" value="F:dimethyl sulfoxide reductase activity"/>
    <property type="evidence" value="ECO:0007669"/>
    <property type="project" value="TreeGrafter"/>
</dbReference>
<keyword evidence="1" id="KW-0472">Membrane</keyword>
<keyword evidence="3" id="KW-1185">Reference proteome</keyword>
<accession>A0A317C0S2</accession>
<evidence type="ECO:0000256" key="1">
    <source>
        <dbReference type="SAM" id="Phobius"/>
    </source>
</evidence>
<feature type="transmembrane region" description="Helical" evidence="1">
    <location>
        <begin position="249"/>
        <end position="271"/>
    </location>
</feature>
<feature type="transmembrane region" description="Helical" evidence="1">
    <location>
        <begin position="150"/>
        <end position="171"/>
    </location>
</feature>
<dbReference type="InterPro" id="IPR007059">
    <property type="entry name" value="DmsC"/>
</dbReference>
<evidence type="ECO:0000313" key="3">
    <source>
        <dbReference type="Proteomes" id="UP000245539"/>
    </source>
</evidence>
<feature type="transmembrane region" description="Helical" evidence="1">
    <location>
        <begin position="177"/>
        <end position="201"/>
    </location>
</feature>
<proteinExistence type="predicted"/>
<dbReference type="PANTHER" id="PTHR38095:SF1">
    <property type="entry name" value="ANAEROBIC DIMETHYL SULFOXIDE REDUCTASE CHAIN YNFH"/>
    <property type="match status" value="1"/>
</dbReference>
<keyword evidence="1" id="KW-1133">Transmembrane helix</keyword>
<protein>
    <submittedName>
        <fullName evidence="2">DMSO reductase</fullName>
    </submittedName>
</protein>
<dbReference type="GO" id="GO:0019645">
    <property type="term" value="P:anaerobic electron transport chain"/>
    <property type="evidence" value="ECO:0007669"/>
    <property type="project" value="InterPro"/>
</dbReference>
<sequence length="315" mass="34409">MHPAFSVIAFTVSSGAGFGLYMLLVMAHVFGFLTMERGTIITATILAMVLIIAGLLSSTQHLANPKNAWRAFFRFRTSWLSREGVFAVLFFPFAMLYLLGVFLSDTGSIGFFTKLMGLFGVMLAFATLFSQGMIYGCLKTIKQWNTPLTPTNYILLAFATGALLFNLLLAMNGHESLGMMGGITLGLIFIAMIAKGIYYFWIRTPSSSSINTATGFARGKVRLLDVGHTAGTFLTEEFGYKTAKGQLNILKVVVFACGFFIPFLLTTFMVVGASAAVFSALLAFVVAMVGITAERWLFFAEARHVVNLYHGAQRT</sequence>
<dbReference type="GO" id="GO:0005886">
    <property type="term" value="C:plasma membrane"/>
    <property type="evidence" value="ECO:0007669"/>
    <property type="project" value="TreeGrafter"/>
</dbReference>
<dbReference type="OrthoDB" id="5520897at2"/>
<feature type="transmembrane region" description="Helical" evidence="1">
    <location>
        <begin position="39"/>
        <end position="63"/>
    </location>
</feature>
<feature type="transmembrane region" description="Helical" evidence="1">
    <location>
        <begin position="7"/>
        <end position="33"/>
    </location>
</feature>
<organism evidence="2 3">
    <name type="scientific">Leucothrix pacifica</name>
    <dbReference type="NCBI Taxonomy" id="1247513"/>
    <lineage>
        <taxon>Bacteria</taxon>
        <taxon>Pseudomonadati</taxon>
        <taxon>Pseudomonadota</taxon>
        <taxon>Gammaproteobacteria</taxon>
        <taxon>Thiotrichales</taxon>
        <taxon>Thiotrichaceae</taxon>
        <taxon>Leucothrix</taxon>
    </lineage>
</organism>
<keyword evidence="1" id="KW-0812">Transmembrane</keyword>
<dbReference type="AlphaFoldDB" id="A0A317C0S2"/>
<feature type="transmembrane region" description="Helical" evidence="1">
    <location>
        <begin position="84"/>
        <end position="103"/>
    </location>
</feature>
<reference evidence="2 3" key="1">
    <citation type="submission" date="2018-05" db="EMBL/GenBank/DDBJ databases">
        <title>Leucothrix arctica sp. nov., isolated from Arctic seawater.</title>
        <authorList>
            <person name="Choi A."/>
            <person name="Baek K."/>
        </authorList>
    </citation>
    <scope>NUCLEOTIDE SEQUENCE [LARGE SCALE GENOMIC DNA]</scope>
    <source>
        <strain evidence="2 3">JCM 18388</strain>
    </source>
</reference>
<dbReference type="PANTHER" id="PTHR38095">
    <property type="entry name" value="ANAEROBIC DIMETHYL SULFOXIDE REDUCTASE CHAIN YNFH"/>
    <property type="match status" value="1"/>
</dbReference>
<gene>
    <name evidence="2" type="ORF">DKW60_22100</name>
</gene>
<name>A0A317C0S2_9GAMM</name>
<dbReference type="RefSeq" id="WP_109839830.1">
    <property type="nucleotide sequence ID" value="NZ_QGKM01000104.1"/>
</dbReference>
<feature type="transmembrane region" description="Helical" evidence="1">
    <location>
        <begin position="277"/>
        <end position="298"/>
    </location>
</feature>
<evidence type="ECO:0000313" key="2">
    <source>
        <dbReference type="EMBL" id="PWQ92245.1"/>
    </source>
</evidence>
<dbReference type="GO" id="GO:0009390">
    <property type="term" value="C:dimethyl sulfoxide reductase complex"/>
    <property type="evidence" value="ECO:0007669"/>
    <property type="project" value="TreeGrafter"/>
</dbReference>
<dbReference type="Proteomes" id="UP000245539">
    <property type="component" value="Unassembled WGS sequence"/>
</dbReference>